<dbReference type="GO" id="GO:0003677">
    <property type="term" value="F:DNA binding"/>
    <property type="evidence" value="ECO:0007669"/>
    <property type="project" value="UniProtKB-KW"/>
</dbReference>
<sequence length="151" mass="16744">MGSLNYPAYIPSEDDTKISQESSRILTTYLSPNVHQIEIIEADGNKHQATIPAAAYRLLVDALTQMAQGNAVSLIPIHAELTTQEAADLLNVSQPFLIEQIELGVIPHHKVGKHRRIHFNDLMAYKERIDLATAQGLDEMVAISQELGLYD</sequence>
<dbReference type="eggNOG" id="COG3311">
    <property type="taxonomic scope" value="Bacteria"/>
</dbReference>
<accession>K9UDM8</accession>
<dbReference type="HOGENOM" id="CLU_106726_1_0_3"/>
<feature type="domain" description="Helix-turn-helix" evidence="1">
    <location>
        <begin position="81"/>
        <end position="128"/>
    </location>
</feature>
<dbReference type="NCBIfam" id="TIGR01764">
    <property type="entry name" value="excise"/>
    <property type="match status" value="1"/>
</dbReference>
<proteinExistence type="predicted"/>
<dbReference type="InterPro" id="IPR010093">
    <property type="entry name" value="SinI_DNA-bd"/>
</dbReference>
<dbReference type="OrthoDB" id="26212at2"/>
<reference evidence="2 3" key="1">
    <citation type="submission" date="2012-05" db="EMBL/GenBank/DDBJ databases">
        <title>Finished chromosome of genome of Chamaesiphon sp. PCC 6605.</title>
        <authorList>
            <consortium name="US DOE Joint Genome Institute"/>
            <person name="Gugger M."/>
            <person name="Coursin T."/>
            <person name="Rippka R."/>
            <person name="Tandeau De Marsac N."/>
            <person name="Huntemann M."/>
            <person name="Wei C.-L."/>
            <person name="Han J."/>
            <person name="Detter J.C."/>
            <person name="Han C."/>
            <person name="Tapia R."/>
            <person name="Chen A."/>
            <person name="Kyrpides N."/>
            <person name="Mavromatis K."/>
            <person name="Markowitz V."/>
            <person name="Szeto E."/>
            <person name="Ivanova N."/>
            <person name="Pagani I."/>
            <person name="Pati A."/>
            <person name="Goodwin L."/>
            <person name="Nordberg H.P."/>
            <person name="Cantor M.N."/>
            <person name="Hua S.X."/>
            <person name="Woyke T."/>
            <person name="Kerfeld C.A."/>
        </authorList>
    </citation>
    <scope>NUCLEOTIDE SEQUENCE [LARGE SCALE GENOMIC DNA]</scope>
    <source>
        <strain evidence="3">ATCC 27169 / PCC 6605</strain>
    </source>
</reference>
<dbReference type="InterPro" id="IPR041657">
    <property type="entry name" value="HTH_17"/>
</dbReference>
<evidence type="ECO:0000313" key="3">
    <source>
        <dbReference type="Proteomes" id="UP000010366"/>
    </source>
</evidence>
<name>K9UDM8_CHAP6</name>
<evidence type="ECO:0000259" key="1">
    <source>
        <dbReference type="Pfam" id="PF12728"/>
    </source>
</evidence>
<dbReference type="KEGG" id="cmp:Cha6605_1061"/>
<evidence type="ECO:0000313" key="2">
    <source>
        <dbReference type="EMBL" id="AFY92294.1"/>
    </source>
</evidence>
<dbReference type="RefSeq" id="WP_015158484.1">
    <property type="nucleotide sequence ID" value="NC_019697.1"/>
</dbReference>
<dbReference type="EMBL" id="CP003600">
    <property type="protein sequence ID" value="AFY92294.1"/>
    <property type="molecule type" value="Genomic_DNA"/>
</dbReference>
<keyword evidence="3" id="KW-1185">Reference proteome</keyword>
<dbReference type="PATRIC" id="fig|1173020.3.peg.1238"/>
<dbReference type="STRING" id="1173020.Cha6605_1061"/>
<keyword evidence="2" id="KW-0238">DNA-binding</keyword>
<organism evidence="2 3">
    <name type="scientific">Chamaesiphon minutus (strain ATCC 27169 / PCC 6605)</name>
    <dbReference type="NCBI Taxonomy" id="1173020"/>
    <lineage>
        <taxon>Bacteria</taxon>
        <taxon>Bacillati</taxon>
        <taxon>Cyanobacteriota</taxon>
        <taxon>Cyanophyceae</taxon>
        <taxon>Gomontiellales</taxon>
        <taxon>Chamaesiphonaceae</taxon>
        <taxon>Chamaesiphon</taxon>
    </lineage>
</organism>
<dbReference type="Proteomes" id="UP000010366">
    <property type="component" value="Chromosome"/>
</dbReference>
<gene>
    <name evidence="2" type="ORF">Cha6605_1061</name>
</gene>
<protein>
    <submittedName>
        <fullName evidence="2">DNA-binding protein, excisionase family</fullName>
    </submittedName>
</protein>
<dbReference type="AlphaFoldDB" id="K9UDM8"/>
<dbReference type="Pfam" id="PF12728">
    <property type="entry name" value="HTH_17"/>
    <property type="match status" value="1"/>
</dbReference>